<name>A0ABX6NHQ1_9BACT</name>
<dbReference type="InterPro" id="IPR055902">
    <property type="entry name" value="DUF7479"/>
</dbReference>
<gene>
    <name evidence="2" type="ORF">E8L03_11890</name>
</gene>
<keyword evidence="2" id="KW-0238">DNA-binding</keyword>
<proteinExistence type="predicted"/>
<evidence type="ECO:0000313" key="2">
    <source>
        <dbReference type="EMBL" id="QJT09593.1"/>
    </source>
</evidence>
<dbReference type="RefSeq" id="WP_171267482.1">
    <property type="nucleotide sequence ID" value="NZ_CP039543.1"/>
</dbReference>
<organism evidence="2 3">
    <name type="scientific">Oceanidesulfovibrio marinus</name>
    <dbReference type="NCBI Taxonomy" id="370038"/>
    <lineage>
        <taxon>Bacteria</taxon>
        <taxon>Pseudomonadati</taxon>
        <taxon>Thermodesulfobacteriota</taxon>
        <taxon>Desulfovibrionia</taxon>
        <taxon>Desulfovibrionales</taxon>
        <taxon>Desulfovibrionaceae</taxon>
        <taxon>Oceanidesulfovibrio</taxon>
    </lineage>
</organism>
<dbReference type="GO" id="GO:0003677">
    <property type="term" value="F:DNA binding"/>
    <property type="evidence" value="ECO:0007669"/>
    <property type="project" value="UniProtKB-KW"/>
</dbReference>
<accession>A0ABX6NHQ1</accession>
<evidence type="ECO:0000259" key="1">
    <source>
        <dbReference type="Pfam" id="PF24292"/>
    </source>
</evidence>
<dbReference type="InterPro" id="IPR054656">
    <property type="entry name" value="DVU_1557-like"/>
</dbReference>
<feature type="domain" description="DUF7479" evidence="1">
    <location>
        <begin position="13"/>
        <end position="71"/>
    </location>
</feature>
<dbReference type="Proteomes" id="UP000503251">
    <property type="component" value="Chromosome"/>
</dbReference>
<dbReference type="Pfam" id="PF24292">
    <property type="entry name" value="DUF7479"/>
    <property type="match status" value="1"/>
</dbReference>
<keyword evidence="3" id="KW-1185">Reference proteome</keyword>
<dbReference type="NCBIfam" id="NF045645">
    <property type="entry name" value="DVU_1557_fam"/>
    <property type="match status" value="1"/>
</dbReference>
<protein>
    <submittedName>
        <fullName evidence="2">DNA-binding protein</fullName>
    </submittedName>
</protein>
<dbReference type="EMBL" id="CP039543">
    <property type="protein sequence ID" value="QJT09593.1"/>
    <property type="molecule type" value="Genomic_DNA"/>
</dbReference>
<sequence>MQHFPEIIARYEGWVCQKCNEPLVPGKTQLAYLGSVFDVELPVCPKCGMFIVPEELAMGKILEVEQVLEDK</sequence>
<reference evidence="2 3" key="1">
    <citation type="submission" date="2019-04" db="EMBL/GenBank/DDBJ databases">
        <title>Isolation and culture of sulfate reducing bacteria from the cold seep of the South China Sea.</title>
        <authorList>
            <person name="Sun C."/>
            <person name="Liu R."/>
        </authorList>
    </citation>
    <scope>NUCLEOTIDE SEQUENCE [LARGE SCALE GENOMIC DNA]</scope>
    <source>
        <strain evidence="2 3">CS1</strain>
    </source>
</reference>
<evidence type="ECO:0000313" key="3">
    <source>
        <dbReference type="Proteomes" id="UP000503251"/>
    </source>
</evidence>